<organism evidence="2 3">
    <name type="scientific">Candidatus Jidaibacter acanthamoebae</name>
    <dbReference type="NCBI Taxonomy" id="86105"/>
    <lineage>
        <taxon>Bacteria</taxon>
        <taxon>Pseudomonadati</taxon>
        <taxon>Pseudomonadota</taxon>
        <taxon>Alphaproteobacteria</taxon>
        <taxon>Rickettsiales</taxon>
        <taxon>Candidatus Midichloriaceae</taxon>
        <taxon>Candidatus Jidaibacter</taxon>
    </lineage>
</organism>
<feature type="compositionally biased region" description="Basic and acidic residues" evidence="1">
    <location>
        <begin position="384"/>
        <end position="412"/>
    </location>
</feature>
<gene>
    <name evidence="2" type="ORF">NF27_DT01730</name>
</gene>
<sequence>MKRSDGDKGNKIIQIPEERSDGRIRNLVKAILPRGMRKSIFGLDKIEVDSLIEDFRNAKEPEEKVIAVRNIVNNQNLIPKEYSHFVKLANHMNETNKYMAKDMIVKPKSAKWGDSLGGPAKDAQELEDFMQNLKAGKTKSLISGDGRHLMMTSDMMKILINSIYEDFSREDYKRDVSAIEDIITANKNGANTSEQLSALEDLIINKYPLVMHLIAFKKHGKSVDHSNLLNYGSYFHEKDPQFVNRWEEHQELQANFKEVFKSFVESGMKNPDKFEKNMKLASNQVAEIFKQDLEMMPLDKLSKSKSKEEIIDKIENFQKEYNSEKLYLKETLKKAGTVSIDQAQKYEVGKEVPLDELPKQKVRNQVPLDEQQPSEKNTKSQNSKNDKQKPLDETQEHEKNKLVKKVSDERRSQKVKIGSQR</sequence>
<evidence type="ECO:0000313" key="3">
    <source>
        <dbReference type="Proteomes" id="UP000031258"/>
    </source>
</evidence>
<dbReference type="OrthoDB" id="9817675at2"/>
<dbReference type="STRING" id="86105.NF27_DT01730"/>
<comment type="caution">
    <text evidence="2">The sequence shown here is derived from an EMBL/GenBank/DDBJ whole genome shotgun (WGS) entry which is preliminary data.</text>
</comment>
<evidence type="ECO:0000313" key="2">
    <source>
        <dbReference type="EMBL" id="KIE05399.1"/>
    </source>
</evidence>
<dbReference type="Proteomes" id="UP000031258">
    <property type="component" value="Unassembled WGS sequence"/>
</dbReference>
<name>A0A0C1QIQ1_9RICK</name>
<accession>A0A0C1QIQ1</accession>
<proteinExistence type="predicted"/>
<keyword evidence="3" id="KW-1185">Reference proteome</keyword>
<dbReference type="RefSeq" id="WP_039456499.1">
    <property type="nucleotide sequence ID" value="NZ_JSWE01000096.1"/>
</dbReference>
<protein>
    <submittedName>
        <fullName evidence="2">Uncharacterized protein</fullName>
    </submittedName>
</protein>
<dbReference type="EMBL" id="JSWE01000096">
    <property type="protein sequence ID" value="KIE05399.1"/>
    <property type="molecule type" value="Genomic_DNA"/>
</dbReference>
<feature type="region of interest" description="Disordered" evidence="1">
    <location>
        <begin position="351"/>
        <end position="421"/>
    </location>
</feature>
<evidence type="ECO:0000256" key="1">
    <source>
        <dbReference type="SAM" id="MobiDB-lite"/>
    </source>
</evidence>
<reference evidence="2 3" key="1">
    <citation type="submission" date="2014-11" db="EMBL/GenBank/DDBJ databases">
        <title>A Rickettsiales Symbiont of Amoebae With Ancient Features.</title>
        <authorList>
            <person name="Schulz F."/>
            <person name="Martijn J."/>
            <person name="Wascher F."/>
            <person name="Kostanjsek R."/>
            <person name="Ettema T.J."/>
            <person name="Horn M."/>
        </authorList>
    </citation>
    <scope>NUCLEOTIDE SEQUENCE [LARGE SCALE GENOMIC DNA]</scope>
    <source>
        <strain evidence="2 3">UWC36</strain>
    </source>
</reference>
<dbReference type="AlphaFoldDB" id="A0A0C1QIQ1"/>